<sequence>ARVRVLNLTPARSSPKTGFPTAPLGNPSSDRDLG</sequence>
<gene>
    <name evidence="2" type="ORF">CCACVL1_23755</name>
</gene>
<accession>A0A1R3GSL5</accession>
<feature type="region of interest" description="Disordered" evidence="1">
    <location>
        <begin position="1"/>
        <end position="34"/>
    </location>
</feature>
<proteinExistence type="predicted"/>
<organism evidence="2 3">
    <name type="scientific">Corchorus capsularis</name>
    <name type="common">Jute</name>
    <dbReference type="NCBI Taxonomy" id="210143"/>
    <lineage>
        <taxon>Eukaryota</taxon>
        <taxon>Viridiplantae</taxon>
        <taxon>Streptophyta</taxon>
        <taxon>Embryophyta</taxon>
        <taxon>Tracheophyta</taxon>
        <taxon>Spermatophyta</taxon>
        <taxon>Magnoliopsida</taxon>
        <taxon>eudicotyledons</taxon>
        <taxon>Gunneridae</taxon>
        <taxon>Pentapetalae</taxon>
        <taxon>rosids</taxon>
        <taxon>malvids</taxon>
        <taxon>Malvales</taxon>
        <taxon>Malvaceae</taxon>
        <taxon>Grewioideae</taxon>
        <taxon>Apeibeae</taxon>
        <taxon>Corchorus</taxon>
    </lineage>
</organism>
<dbReference type="Proteomes" id="UP000188268">
    <property type="component" value="Unassembled WGS sequence"/>
</dbReference>
<dbReference type="Gramene" id="OMO61049">
    <property type="protein sequence ID" value="OMO61049"/>
    <property type="gene ID" value="CCACVL1_23755"/>
</dbReference>
<feature type="non-terminal residue" evidence="2">
    <location>
        <position position="1"/>
    </location>
</feature>
<name>A0A1R3GSL5_COCAP</name>
<evidence type="ECO:0000256" key="1">
    <source>
        <dbReference type="SAM" id="MobiDB-lite"/>
    </source>
</evidence>
<reference evidence="2 3" key="1">
    <citation type="submission" date="2013-09" db="EMBL/GenBank/DDBJ databases">
        <title>Corchorus capsularis genome sequencing.</title>
        <authorList>
            <person name="Alam M."/>
            <person name="Haque M.S."/>
            <person name="Islam M.S."/>
            <person name="Emdad E.M."/>
            <person name="Islam M.M."/>
            <person name="Ahmed B."/>
            <person name="Halim A."/>
            <person name="Hossen Q.M.M."/>
            <person name="Hossain M.Z."/>
            <person name="Ahmed R."/>
            <person name="Khan M.M."/>
            <person name="Islam R."/>
            <person name="Rashid M.M."/>
            <person name="Khan S.A."/>
            <person name="Rahman M.S."/>
            <person name="Alam M."/>
        </authorList>
    </citation>
    <scope>NUCLEOTIDE SEQUENCE [LARGE SCALE GENOMIC DNA]</scope>
    <source>
        <strain evidence="3">cv. CVL-1</strain>
        <tissue evidence="2">Whole seedling</tissue>
    </source>
</reference>
<comment type="caution">
    <text evidence="2">The sequence shown here is derived from an EMBL/GenBank/DDBJ whole genome shotgun (WGS) entry which is preliminary data.</text>
</comment>
<dbReference type="EMBL" id="AWWV01013588">
    <property type="protein sequence ID" value="OMO61049.1"/>
    <property type="molecule type" value="Genomic_DNA"/>
</dbReference>
<dbReference type="AlphaFoldDB" id="A0A1R3GSL5"/>
<protein>
    <submittedName>
        <fullName evidence="2">Uncharacterized protein</fullName>
    </submittedName>
</protein>
<keyword evidence="3" id="KW-1185">Reference proteome</keyword>
<evidence type="ECO:0000313" key="3">
    <source>
        <dbReference type="Proteomes" id="UP000188268"/>
    </source>
</evidence>
<evidence type="ECO:0000313" key="2">
    <source>
        <dbReference type="EMBL" id="OMO61049.1"/>
    </source>
</evidence>